<dbReference type="OrthoDB" id="7844112at2759"/>
<keyword evidence="2" id="KW-1185">Reference proteome</keyword>
<gene>
    <name evidence="1" type="ORF">DGUA_6G016831</name>
</gene>
<sequence length="229" mass="27353">MVRKKTDSWKKLYFRLIREHYNEQRKVQVIRSQLRRFQAHRARMQTDFQQEAEHLRKQMETMDYIRQELDRLERTKHRMTPKKRQQLSALQKKMPVDSLEERLKIMEISELSDAGLPAQPEMERQLVKMNADKRAIKRNNDKTMVTIEDIRCLETISKFLRKGNCTRIEIRPYVNRGNWLEATMAAGNPSDVKATIVLDRLHKVGKGRTKGRHLTRQQLEVHPRSILLK</sequence>
<reference evidence="2" key="1">
    <citation type="submission" date="2018-01" db="EMBL/GenBank/DDBJ databases">
        <authorList>
            <person name="Alioto T."/>
            <person name="Alioto T."/>
        </authorList>
    </citation>
    <scope>NUCLEOTIDE SEQUENCE [LARGE SCALE GENOMIC DNA]</scope>
</reference>
<accession>A0A3B0JQ02</accession>
<protein>
    <submittedName>
        <fullName evidence="1">Uncharacterized protein</fullName>
    </submittedName>
</protein>
<dbReference type="Proteomes" id="UP000268350">
    <property type="component" value="Unassembled WGS sequence"/>
</dbReference>
<proteinExistence type="predicted"/>
<dbReference type="OMA" id="YLERGHC"/>
<dbReference type="AlphaFoldDB" id="A0A3B0JQ02"/>
<evidence type="ECO:0000313" key="2">
    <source>
        <dbReference type="Proteomes" id="UP000268350"/>
    </source>
</evidence>
<name>A0A3B0JQ02_DROGU</name>
<organism evidence="1 2">
    <name type="scientific">Drosophila guanche</name>
    <name type="common">Fruit fly</name>
    <dbReference type="NCBI Taxonomy" id="7266"/>
    <lineage>
        <taxon>Eukaryota</taxon>
        <taxon>Metazoa</taxon>
        <taxon>Ecdysozoa</taxon>
        <taxon>Arthropoda</taxon>
        <taxon>Hexapoda</taxon>
        <taxon>Insecta</taxon>
        <taxon>Pterygota</taxon>
        <taxon>Neoptera</taxon>
        <taxon>Endopterygota</taxon>
        <taxon>Diptera</taxon>
        <taxon>Brachycera</taxon>
        <taxon>Muscomorpha</taxon>
        <taxon>Ephydroidea</taxon>
        <taxon>Drosophilidae</taxon>
        <taxon>Drosophila</taxon>
        <taxon>Sophophora</taxon>
    </lineage>
</organism>
<dbReference type="EMBL" id="OUUW01000008">
    <property type="protein sequence ID" value="SPP84284.1"/>
    <property type="molecule type" value="Genomic_DNA"/>
</dbReference>
<evidence type="ECO:0000313" key="1">
    <source>
        <dbReference type="EMBL" id="SPP84284.1"/>
    </source>
</evidence>